<evidence type="ECO:0000256" key="1">
    <source>
        <dbReference type="SAM" id="MobiDB-lite"/>
    </source>
</evidence>
<evidence type="ECO:0000313" key="3">
    <source>
        <dbReference type="Proteomes" id="UP000002774"/>
    </source>
</evidence>
<name>H1YAH3_9SPHI</name>
<reference evidence="2" key="1">
    <citation type="submission" date="2011-09" db="EMBL/GenBank/DDBJ databases">
        <title>The permanent draft genome of Mucilaginibacter paludis DSM 18603.</title>
        <authorList>
            <consortium name="US DOE Joint Genome Institute (JGI-PGF)"/>
            <person name="Lucas S."/>
            <person name="Han J."/>
            <person name="Lapidus A."/>
            <person name="Bruce D."/>
            <person name="Goodwin L."/>
            <person name="Pitluck S."/>
            <person name="Peters L."/>
            <person name="Kyrpides N."/>
            <person name="Mavromatis K."/>
            <person name="Ivanova N."/>
            <person name="Mikhailova N."/>
            <person name="Held B."/>
            <person name="Detter J.C."/>
            <person name="Tapia R."/>
            <person name="Han C."/>
            <person name="Land M."/>
            <person name="Hauser L."/>
            <person name="Markowitz V."/>
            <person name="Cheng J.-F."/>
            <person name="Hugenholtz P."/>
            <person name="Woyke T."/>
            <person name="Wu D."/>
            <person name="Tindall B."/>
            <person name="Brambilla E."/>
            <person name="Klenk H.-P."/>
            <person name="Eisen J.A."/>
        </authorList>
    </citation>
    <scope>NUCLEOTIDE SEQUENCE [LARGE SCALE GENOMIC DNA]</scope>
    <source>
        <strain evidence="2">DSM 18603</strain>
    </source>
</reference>
<dbReference type="HOGENOM" id="CLU_1003608_0_0_10"/>
<dbReference type="EMBL" id="CM001403">
    <property type="protein sequence ID" value="EHQ27016.1"/>
    <property type="molecule type" value="Genomic_DNA"/>
</dbReference>
<dbReference type="Proteomes" id="UP000002774">
    <property type="component" value="Chromosome"/>
</dbReference>
<protein>
    <submittedName>
        <fullName evidence="2">Uncharacterized protein</fullName>
    </submittedName>
</protein>
<feature type="compositionally biased region" description="Basic residues" evidence="1">
    <location>
        <begin position="255"/>
        <end position="267"/>
    </location>
</feature>
<organism evidence="2 3">
    <name type="scientific">Mucilaginibacter paludis DSM 18603</name>
    <dbReference type="NCBI Taxonomy" id="714943"/>
    <lineage>
        <taxon>Bacteria</taxon>
        <taxon>Pseudomonadati</taxon>
        <taxon>Bacteroidota</taxon>
        <taxon>Sphingobacteriia</taxon>
        <taxon>Sphingobacteriales</taxon>
        <taxon>Sphingobacteriaceae</taxon>
        <taxon>Mucilaginibacter</taxon>
    </lineage>
</organism>
<sequence length="267" mass="31245">MEERELPMYRINDVDFFVEVSKARLREVGNPGNTISFIHNMTYNGNHYVLYYDPRLKNVADSIFDDGVAVVSLPMMSALDPDGMAQHYNRPMERVVGCADYDVMVDPQQMLKRTVLNELPVIMVLDHPFVVDIENDLYQPKHDIRTMGIYISRMRDDADDQQEFYHILYDPEQHRRIPVDWFAMTAIPEGLVVLELPHERVADPVGYAQKYNLDQRKLTMEFPPKAVHHARVIPWEQTQIPKVILANQKKERQQQKKRIRKKGKGLN</sequence>
<accession>H1YAH3</accession>
<keyword evidence="3" id="KW-1185">Reference proteome</keyword>
<gene>
    <name evidence="2" type="ORF">Mucpa_2908</name>
</gene>
<dbReference type="STRING" id="714943.Mucpa_2908"/>
<evidence type="ECO:0000313" key="2">
    <source>
        <dbReference type="EMBL" id="EHQ27016.1"/>
    </source>
</evidence>
<dbReference type="eggNOG" id="ENOG502Z8ID">
    <property type="taxonomic scope" value="Bacteria"/>
</dbReference>
<feature type="region of interest" description="Disordered" evidence="1">
    <location>
        <begin position="248"/>
        <end position="267"/>
    </location>
</feature>
<proteinExistence type="predicted"/>
<dbReference type="AlphaFoldDB" id="H1YAH3"/>